<keyword evidence="3" id="KW-0274">FAD</keyword>
<dbReference type="InterPro" id="IPR004792">
    <property type="entry name" value="BaiN-like"/>
</dbReference>
<evidence type="ECO:0000259" key="4">
    <source>
        <dbReference type="Pfam" id="PF03486"/>
    </source>
</evidence>
<gene>
    <name evidence="6" type="ORF">FHS27_003238</name>
</gene>
<dbReference type="PANTHER" id="PTHR42887">
    <property type="entry name" value="OS12G0638800 PROTEIN"/>
    <property type="match status" value="1"/>
</dbReference>
<name>A0A7W5E069_9BACT</name>
<reference evidence="6 7" key="1">
    <citation type="submission" date="2020-08" db="EMBL/GenBank/DDBJ databases">
        <title>Genomic Encyclopedia of Type Strains, Phase III (KMG-III): the genomes of soil and plant-associated and newly described type strains.</title>
        <authorList>
            <person name="Whitman W."/>
        </authorList>
    </citation>
    <scope>NUCLEOTIDE SEQUENCE [LARGE SCALE GENOMIC DNA]</scope>
    <source>
        <strain evidence="6 7">CECT 8075</strain>
    </source>
</reference>
<evidence type="ECO:0000256" key="2">
    <source>
        <dbReference type="ARBA" id="ARBA00022630"/>
    </source>
</evidence>
<proteinExistence type="predicted"/>
<evidence type="ECO:0000256" key="3">
    <source>
        <dbReference type="ARBA" id="ARBA00022827"/>
    </source>
</evidence>
<dbReference type="SUPFAM" id="SSF51905">
    <property type="entry name" value="FAD/NAD(P)-binding domain"/>
    <property type="match status" value="1"/>
</dbReference>
<dbReference type="Proteomes" id="UP000536179">
    <property type="component" value="Unassembled WGS sequence"/>
</dbReference>
<evidence type="ECO:0000313" key="6">
    <source>
        <dbReference type="EMBL" id="MBB3207417.1"/>
    </source>
</evidence>
<dbReference type="NCBIfam" id="TIGR00275">
    <property type="entry name" value="aminoacetone oxidase family FAD-binding enzyme"/>
    <property type="match status" value="1"/>
</dbReference>
<feature type="domain" description="RsdA/BaiN/AoA(So)-like insert" evidence="5">
    <location>
        <begin position="200"/>
        <end position="370"/>
    </location>
</feature>
<dbReference type="RefSeq" id="WP_390853603.1">
    <property type="nucleotide sequence ID" value="NZ_JACHXU010000010.1"/>
</dbReference>
<dbReference type="Gene3D" id="1.10.8.260">
    <property type="entry name" value="HI0933 insert domain-like"/>
    <property type="match status" value="1"/>
</dbReference>
<dbReference type="InterPro" id="IPR036188">
    <property type="entry name" value="FAD/NAD-bd_sf"/>
</dbReference>
<comment type="caution">
    <text evidence="6">The sequence shown here is derived from an EMBL/GenBank/DDBJ whole genome shotgun (WGS) entry which is preliminary data.</text>
</comment>
<dbReference type="InterPro" id="IPR055178">
    <property type="entry name" value="RsdA/BaiN/AoA(So)-like_dom"/>
</dbReference>
<sequence length="436" mass="46943">MSPTSRAPRIVVIGAGAAGMMAAAVASRRQCDVTLLEKNRKTGVKILMSGGTRCNLTHDTDARGITEAFGHAKRFLQPSVGKFTPTEVIEHFTRLGVATKREATGKIFPLSNRALDVRDALHRDMINAGVRLEMESPVQSIRRTDAGEWIVATRSPKGEHELVADRVIVTAGGRSWPGCGTTGDAYEWLEGLGHTIVRTRPALVPLVGGTDATRGLSGLTLDDVVAEVHDNATASSKRPLVRRRASWLFTHFGFSGPAAMDVSGTMTAAESIRDRRLQLDLVPEVAESELREMFSRRSGSSAKQTVASMISSWLPSRLVNEVAVACGARTEVGDKPLAEFSAASLNQLIEHLKRWKLPVHDTRGFAKAEVTAGGVSLKDVDPRTMHSRRVDGLYIAGEVLDVDGWIGGYNFQAAFSTGRAAAIAASEPISELPESK</sequence>
<dbReference type="SUPFAM" id="SSF160996">
    <property type="entry name" value="HI0933 insert domain-like"/>
    <property type="match status" value="1"/>
</dbReference>
<dbReference type="Pfam" id="PF03486">
    <property type="entry name" value="HI0933_like"/>
    <property type="match status" value="1"/>
</dbReference>
<keyword evidence="7" id="KW-1185">Reference proteome</keyword>
<dbReference type="Pfam" id="PF22780">
    <property type="entry name" value="HI0933_like_1st"/>
    <property type="match status" value="1"/>
</dbReference>
<organism evidence="6 7">
    <name type="scientific">Aporhodopirellula rubra</name>
    <dbReference type="NCBI Taxonomy" id="980271"/>
    <lineage>
        <taxon>Bacteria</taxon>
        <taxon>Pseudomonadati</taxon>
        <taxon>Planctomycetota</taxon>
        <taxon>Planctomycetia</taxon>
        <taxon>Pirellulales</taxon>
        <taxon>Pirellulaceae</taxon>
        <taxon>Aporhodopirellula</taxon>
    </lineage>
</organism>
<keyword evidence="2" id="KW-0285">Flavoprotein</keyword>
<dbReference type="InterPro" id="IPR023166">
    <property type="entry name" value="BaiN-like_dom_sf"/>
</dbReference>
<dbReference type="PANTHER" id="PTHR42887:SF2">
    <property type="entry name" value="OS12G0638800 PROTEIN"/>
    <property type="match status" value="1"/>
</dbReference>
<evidence type="ECO:0000259" key="5">
    <source>
        <dbReference type="Pfam" id="PF22780"/>
    </source>
</evidence>
<dbReference type="Gene3D" id="2.40.30.10">
    <property type="entry name" value="Translation factors"/>
    <property type="match status" value="1"/>
</dbReference>
<protein>
    <submittedName>
        <fullName evidence="6">Uncharacterized protein</fullName>
    </submittedName>
</protein>
<dbReference type="InterPro" id="IPR057661">
    <property type="entry name" value="RsdA/BaiN/AoA(So)_Rossmann"/>
</dbReference>
<evidence type="ECO:0000313" key="7">
    <source>
        <dbReference type="Proteomes" id="UP000536179"/>
    </source>
</evidence>
<dbReference type="EMBL" id="JACHXU010000010">
    <property type="protein sequence ID" value="MBB3207417.1"/>
    <property type="molecule type" value="Genomic_DNA"/>
</dbReference>
<evidence type="ECO:0000256" key="1">
    <source>
        <dbReference type="ARBA" id="ARBA00001974"/>
    </source>
</evidence>
<dbReference type="AlphaFoldDB" id="A0A7W5E069"/>
<accession>A0A7W5E069</accession>
<feature type="domain" description="RsdA/BaiN/AoA(So)-like Rossmann fold-like" evidence="4">
    <location>
        <begin position="9"/>
        <end position="422"/>
    </location>
</feature>
<dbReference type="Gene3D" id="3.50.50.60">
    <property type="entry name" value="FAD/NAD(P)-binding domain"/>
    <property type="match status" value="1"/>
</dbReference>
<comment type="cofactor">
    <cofactor evidence="1">
        <name>FAD</name>
        <dbReference type="ChEBI" id="CHEBI:57692"/>
    </cofactor>
</comment>